<evidence type="ECO:0000259" key="1">
    <source>
        <dbReference type="Pfam" id="PF04784"/>
    </source>
</evidence>
<protein>
    <recommendedName>
        <fullName evidence="1">DUF547 domain-containing protein</fullName>
    </recommendedName>
</protein>
<name>A0A2H0LYJ2_9BACT</name>
<dbReference type="PANTHER" id="PTHR46361">
    <property type="entry name" value="ELECTRON CARRIER/ PROTEIN DISULFIDE OXIDOREDUCTASE"/>
    <property type="match status" value="1"/>
</dbReference>
<accession>A0A2H0LYJ2</accession>
<dbReference type="InterPro" id="IPR006869">
    <property type="entry name" value="DUF547"/>
</dbReference>
<dbReference type="AlphaFoldDB" id="A0A2H0LYJ2"/>
<dbReference type="PANTHER" id="PTHR46361:SF3">
    <property type="entry name" value="ELECTRON CARRIER_ PROTEIN DISULFIDE OXIDOREDUCTASE"/>
    <property type="match status" value="1"/>
</dbReference>
<dbReference type="Pfam" id="PF04784">
    <property type="entry name" value="DUF547"/>
    <property type="match status" value="1"/>
</dbReference>
<comment type="caution">
    <text evidence="2">The sequence shown here is derived from an EMBL/GenBank/DDBJ whole genome shotgun (WGS) entry which is preliminary data.</text>
</comment>
<feature type="domain" description="DUF547" evidence="1">
    <location>
        <begin position="81"/>
        <end position="197"/>
    </location>
</feature>
<dbReference type="Proteomes" id="UP000229641">
    <property type="component" value="Unassembled WGS sequence"/>
</dbReference>
<reference evidence="2 3" key="1">
    <citation type="submission" date="2017-09" db="EMBL/GenBank/DDBJ databases">
        <title>Depth-based differentiation of microbial function through sediment-hosted aquifers and enrichment of novel symbionts in the deep terrestrial subsurface.</title>
        <authorList>
            <person name="Probst A.J."/>
            <person name="Ladd B."/>
            <person name="Jarett J.K."/>
            <person name="Geller-Mcgrath D.E."/>
            <person name="Sieber C.M."/>
            <person name="Emerson J.B."/>
            <person name="Anantharaman K."/>
            <person name="Thomas B.C."/>
            <person name="Malmstrom R."/>
            <person name="Stieglmeier M."/>
            <person name="Klingl A."/>
            <person name="Woyke T."/>
            <person name="Ryan C.M."/>
            <person name="Banfield J.F."/>
        </authorList>
    </citation>
    <scope>NUCLEOTIDE SEQUENCE [LARGE SCALE GENOMIC DNA]</scope>
    <source>
        <strain evidence="2">CG11_big_fil_rev_8_21_14_0_20_42_13</strain>
    </source>
</reference>
<dbReference type="EMBL" id="PCWA01000038">
    <property type="protein sequence ID" value="PIQ89446.1"/>
    <property type="molecule type" value="Genomic_DNA"/>
</dbReference>
<organism evidence="2 3">
    <name type="scientific">Candidatus Ghiorseimicrobium undicola</name>
    <dbReference type="NCBI Taxonomy" id="1974746"/>
    <lineage>
        <taxon>Bacteria</taxon>
        <taxon>Pseudomonadati</taxon>
        <taxon>Candidatus Omnitrophota</taxon>
        <taxon>Candidatus Ghiorseimicrobium</taxon>
    </lineage>
</organism>
<evidence type="ECO:0000313" key="3">
    <source>
        <dbReference type="Proteomes" id="UP000229641"/>
    </source>
</evidence>
<evidence type="ECO:0000313" key="2">
    <source>
        <dbReference type="EMBL" id="PIQ89446.1"/>
    </source>
</evidence>
<sequence length="266" mass="30740">MIKRENIKSRMLISIGLTSIILLLSSLAFAFDHTYSALDQFLKRHVKDGLVDYSVIKKSPADLEKIVHELEGVTLKEYEIWSNPERMAFWINAYNIGAVKHVLDNYPLKKSFGLSALRYPANSIQQIPDVWNKPILNLLGKNVSLNEIENERLRKEFKDPRIHFVIVCASIGCPVLREEAYSAETLDGQLNEQIKEFANTPSKFRYDADKDILFLSPIFKWFGEDFDKKGGVISFLKDYVPSDMASKLSNKTRIEWQDYDWNLNEL</sequence>
<gene>
    <name evidence="2" type="ORF">COV72_03010</name>
</gene>
<proteinExistence type="predicted"/>